<dbReference type="InterPro" id="IPR001245">
    <property type="entry name" value="Ser-Thr/Tyr_kinase_cat_dom"/>
</dbReference>
<dbReference type="OrthoDB" id="2351187at2759"/>
<evidence type="ECO:0000313" key="2">
    <source>
        <dbReference type="EMBL" id="GES90734.1"/>
    </source>
</evidence>
<name>A0A8H3LSX5_9GLOM</name>
<gene>
    <name evidence="2" type="ORF">RCL2_001756500</name>
</gene>
<proteinExistence type="predicted"/>
<feature type="domain" description="Protein kinase" evidence="1">
    <location>
        <begin position="142"/>
        <end position="413"/>
    </location>
</feature>
<reference evidence="2" key="1">
    <citation type="submission" date="2019-10" db="EMBL/GenBank/DDBJ databases">
        <title>Conservation and host-specific expression of non-tandemly repeated heterogenous ribosome RNA gene in arbuscular mycorrhizal fungi.</title>
        <authorList>
            <person name="Maeda T."/>
            <person name="Kobayashi Y."/>
            <person name="Nakagawa T."/>
            <person name="Ezawa T."/>
            <person name="Yamaguchi K."/>
            <person name="Bino T."/>
            <person name="Nishimoto Y."/>
            <person name="Shigenobu S."/>
            <person name="Kawaguchi M."/>
        </authorList>
    </citation>
    <scope>NUCLEOTIDE SEQUENCE</scope>
    <source>
        <strain evidence="2">HR1</strain>
    </source>
</reference>
<dbReference type="EMBL" id="BLAL01000196">
    <property type="protein sequence ID" value="GES90734.1"/>
    <property type="molecule type" value="Genomic_DNA"/>
</dbReference>
<dbReference type="Proteomes" id="UP000615446">
    <property type="component" value="Unassembled WGS sequence"/>
</dbReference>
<dbReference type="InterPro" id="IPR051681">
    <property type="entry name" value="Ser/Thr_Kinases-Pseudokinases"/>
</dbReference>
<comment type="caution">
    <text evidence="2">The sequence shown here is derived from an EMBL/GenBank/DDBJ whole genome shotgun (WGS) entry which is preliminary data.</text>
</comment>
<dbReference type="InterPro" id="IPR000719">
    <property type="entry name" value="Prot_kinase_dom"/>
</dbReference>
<dbReference type="GO" id="GO:0004674">
    <property type="term" value="F:protein serine/threonine kinase activity"/>
    <property type="evidence" value="ECO:0007669"/>
    <property type="project" value="TreeGrafter"/>
</dbReference>
<accession>A0A8H3LSX5</accession>
<dbReference type="PROSITE" id="PS50011">
    <property type="entry name" value="PROTEIN_KINASE_DOM"/>
    <property type="match status" value="1"/>
</dbReference>
<dbReference type="PRINTS" id="PR00109">
    <property type="entry name" value="TYRKINASE"/>
</dbReference>
<sequence length="485" mass="56448">MYFLKLMTKLIYYIKYGSKVKIFKMSDYDLNKNERQVKYKDYYILCEKCIKEINKRDYKCNDCYIMETDPNEKIRMRLGSCKECHQVNKNSIGCVSCIIGHFKDDFVKWTSGNKDIDKLIQENQLSFNNYNELLEWVPFVKFKNIEYIAEGGFAKVYSAMWTDGQIKRWNSLSNNWEGNGETKIALKILNNSENISEDFLNEIKVFINANCYPGIMKCFGITQVTESLNYALVLEYMESGDLRKYLNENINSVTLEQKLVIIKYICYGLKIIHDKKLIHKDLHPGNIFVSSTCAYIGDFGCCIPANENIKNSNRIYGVVPYMAPEILRGNPHTLASDIYSLGIIINEIITVIPPFNNQPHDYYLTLDICRGLRPNIRAETPDSLKELIKKCWDANPENRPTSKETYDIYSDLFNNYINTKQVEEELRNSSYNFKVMMEIHPQAIYTSRNVDLPSHLPEPINCPNQQEFVSSKDSRSECFDCIIND</sequence>
<dbReference type="PANTHER" id="PTHR44329">
    <property type="entry name" value="SERINE/THREONINE-PROTEIN KINASE TNNI3K-RELATED"/>
    <property type="match status" value="1"/>
</dbReference>
<evidence type="ECO:0000313" key="3">
    <source>
        <dbReference type="Proteomes" id="UP000615446"/>
    </source>
</evidence>
<dbReference type="AlphaFoldDB" id="A0A8H3LSX5"/>
<dbReference type="Pfam" id="PF07714">
    <property type="entry name" value="PK_Tyr_Ser-Thr"/>
    <property type="match status" value="1"/>
</dbReference>
<organism evidence="2 3">
    <name type="scientific">Rhizophagus clarus</name>
    <dbReference type="NCBI Taxonomy" id="94130"/>
    <lineage>
        <taxon>Eukaryota</taxon>
        <taxon>Fungi</taxon>
        <taxon>Fungi incertae sedis</taxon>
        <taxon>Mucoromycota</taxon>
        <taxon>Glomeromycotina</taxon>
        <taxon>Glomeromycetes</taxon>
        <taxon>Glomerales</taxon>
        <taxon>Glomeraceae</taxon>
        <taxon>Rhizophagus</taxon>
    </lineage>
</organism>
<keyword evidence="2" id="KW-0808">Transferase</keyword>
<dbReference type="InterPro" id="IPR011009">
    <property type="entry name" value="Kinase-like_dom_sf"/>
</dbReference>
<keyword evidence="2" id="KW-0418">Kinase</keyword>
<dbReference type="Gene3D" id="1.10.510.10">
    <property type="entry name" value="Transferase(Phosphotransferase) domain 1"/>
    <property type="match status" value="1"/>
</dbReference>
<protein>
    <submittedName>
        <fullName evidence="2">Kinase-like domain-containing protein</fullName>
    </submittedName>
</protein>
<dbReference type="GO" id="GO:0005524">
    <property type="term" value="F:ATP binding"/>
    <property type="evidence" value="ECO:0007669"/>
    <property type="project" value="InterPro"/>
</dbReference>
<evidence type="ECO:0000259" key="1">
    <source>
        <dbReference type="PROSITE" id="PS50011"/>
    </source>
</evidence>
<dbReference type="SUPFAM" id="SSF56112">
    <property type="entry name" value="Protein kinase-like (PK-like)"/>
    <property type="match status" value="1"/>
</dbReference>